<evidence type="ECO:0000313" key="2">
    <source>
        <dbReference type="Proteomes" id="UP000234333"/>
    </source>
</evidence>
<accession>A0A2H1IVX9</accession>
<organism evidence="1 2">
    <name type="scientific">Brevibacterium casei CIP 102111</name>
    <dbReference type="NCBI Taxonomy" id="1255625"/>
    <lineage>
        <taxon>Bacteria</taxon>
        <taxon>Bacillati</taxon>
        <taxon>Actinomycetota</taxon>
        <taxon>Actinomycetes</taxon>
        <taxon>Micrococcales</taxon>
        <taxon>Brevibacteriaceae</taxon>
        <taxon>Brevibacterium</taxon>
    </lineage>
</organism>
<dbReference type="Proteomes" id="UP000234333">
    <property type="component" value="Unassembled WGS sequence"/>
</dbReference>
<protein>
    <submittedName>
        <fullName evidence="1">Uncharacterized protein</fullName>
    </submittedName>
</protein>
<name>A0A2H1IVX9_9MICO</name>
<gene>
    <name evidence="1" type="ORF">BC102111_01648</name>
</gene>
<dbReference type="EMBL" id="FXZC01000003">
    <property type="protein sequence ID" value="SMX79387.1"/>
    <property type="molecule type" value="Genomic_DNA"/>
</dbReference>
<proteinExistence type="predicted"/>
<evidence type="ECO:0000313" key="1">
    <source>
        <dbReference type="EMBL" id="SMX79387.1"/>
    </source>
</evidence>
<dbReference type="AlphaFoldDB" id="A0A2H1IVX9"/>
<sequence>MSDLWATCLTPDCVNEGEPVQLTDPEMLVICGPCGAPITEKSTTPPEPVEEVDS</sequence>
<reference evidence="1 2" key="1">
    <citation type="submission" date="2017-03" db="EMBL/GenBank/DDBJ databases">
        <authorList>
            <person name="Afonso C.L."/>
            <person name="Miller P.J."/>
            <person name="Scott M.A."/>
            <person name="Spackman E."/>
            <person name="Goraichik I."/>
            <person name="Dimitrov K.M."/>
            <person name="Suarez D.L."/>
            <person name="Swayne D.E."/>
        </authorList>
    </citation>
    <scope>NUCLEOTIDE SEQUENCE [LARGE SCALE GENOMIC DNA]</scope>
    <source>
        <strain evidence="1 2">CIP 102111</strain>
    </source>
</reference>